<dbReference type="AlphaFoldDB" id="A0A1H3D3S2"/>
<dbReference type="InterPro" id="IPR051829">
    <property type="entry name" value="Multiheme_Cytochr_ET"/>
</dbReference>
<keyword evidence="7" id="KW-1185">Reference proteome</keyword>
<dbReference type="PROSITE" id="PS50005">
    <property type="entry name" value="TPR"/>
    <property type="match status" value="1"/>
</dbReference>
<feature type="repeat" description="TPR" evidence="2">
    <location>
        <begin position="676"/>
        <end position="709"/>
    </location>
</feature>
<dbReference type="Pfam" id="PF13435">
    <property type="entry name" value="Cytochrome_C554"/>
    <property type="match status" value="2"/>
</dbReference>
<dbReference type="InterPro" id="IPR023155">
    <property type="entry name" value="Cyt_c-552/4"/>
</dbReference>
<dbReference type="InterPro" id="IPR036280">
    <property type="entry name" value="Multihaem_cyt_sf"/>
</dbReference>
<dbReference type="RefSeq" id="WP_217634586.1">
    <property type="nucleotide sequence ID" value="NZ_FNNE01000011.1"/>
</dbReference>
<dbReference type="InterPro" id="IPR010177">
    <property type="entry name" value="Paired_CXXCH_1"/>
</dbReference>
<dbReference type="PANTHER" id="PTHR35038">
    <property type="entry name" value="DISSIMILATORY SULFITE REDUCTASE SIRA"/>
    <property type="match status" value="1"/>
</dbReference>
<dbReference type="Pfam" id="PF13646">
    <property type="entry name" value="HEAT_2"/>
    <property type="match status" value="1"/>
</dbReference>
<evidence type="ECO:0000313" key="6">
    <source>
        <dbReference type="EMBL" id="SDX60778.1"/>
    </source>
</evidence>
<keyword evidence="3" id="KW-0812">Transmembrane</keyword>
<dbReference type="InterPro" id="IPR019734">
    <property type="entry name" value="TPR_rpt"/>
</dbReference>
<sequence>MAREPSQNQQHSHHWVRLATALMVVLFVAVAIWYGTLPEAPAESPAQATAVVSPGEPTFVGRTTCAGCHQEQVESWTGSHHDLAMQPANVGTVLGDFDQATFEYNGITSTFYRSGDRFMVRTDGPEGTLQDYPVLYTFGVTPLQQYLVEFPGGRLQALNIAWDARAVENGGQRWFHLYPDAAITHNDPLHWTGAQQNWNFMCAECHSTQLDKNYDASTRSYHTTWSEIDVSCEACHGPASNHLVWAKKEPGWEQLNNFSMGLTHMLNERNGATWQHDENTGQPVRHPARTTDTEIQVCAACHSRRAQLFEDDRTGQPLMDSFLPSLLEPGNYHADGQIDGEVYVYGSFTQSRMYQAGVTCSDCHNPHSLELRVPGNGVCLQCHTASSYDNESHHFHEVGSAGAECVDCHMPAKNFMVVDPRRDHSFRIPRPDESVALGTPNACTNCHDDKPAQWAADQLVSWYGEPPKGLQRFADAIHAARSGEADAQYQLAALLQEAGQPAIARATAARELRNWLNQDSLQAISKALEDKSPLVRYGAITALQPLPLELRWQLARPLLDDPERVVRALAAEALADVPRADLTVSERIALSNASDEYLESQRNNADTPSANVNLGAFFADRDEPVIAERYFMEALALDATWLPAYVNLADFYRRQNREQDGAQILRQGLAHLPDSADLNHSLGLLLVRQQRLTEAVTSLARAAELAPDNARYQYVYAVALHSAGQTAQALTVIDEALARLGHVPSLRELRWQLEAAR</sequence>
<dbReference type="SUPFAM" id="SSF48452">
    <property type="entry name" value="TPR-like"/>
    <property type="match status" value="1"/>
</dbReference>
<dbReference type="STRING" id="488533.SAMN04487960_111120"/>
<accession>A0A1H3D3S2</accession>
<dbReference type="Pfam" id="PF09699">
    <property type="entry name" value="Paired_CXXCH_1"/>
    <property type="match status" value="1"/>
</dbReference>
<evidence type="ECO:0000259" key="4">
    <source>
        <dbReference type="Pfam" id="PF09699"/>
    </source>
</evidence>
<evidence type="ECO:0000256" key="3">
    <source>
        <dbReference type="SAM" id="Phobius"/>
    </source>
</evidence>
<dbReference type="InterPro" id="IPR011989">
    <property type="entry name" value="ARM-like"/>
</dbReference>
<gene>
    <name evidence="6" type="ORF">SAMN04487960_111120</name>
</gene>
<feature type="domain" description="Doubled CXXCH motif" evidence="4">
    <location>
        <begin position="359"/>
        <end position="385"/>
    </location>
</feature>
<dbReference type="InterPro" id="IPR011990">
    <property type="entry name" value="TPR-like_helical_dom_sf"/>
</dbReference>
<protein>
    <submittedName>
        <fullName evidence="6">Cytochrome c554 and c-prime</fullName>
    </submittedName>
</protein>
<dbReference type="Proteomes" id="UP000199675">
    <property type="component" value="Unassembled WGS sequence"/>
</dbReference>
<organism evidence="6 7">
    <name type="scientific">Marinobacter mobilis</name>
    <dbReference type="NCBI Taxonomy" id="488533"/>
    <lineage>
        <taxon>Bacteria</taxon>
        <taxon>Pseudomonadati</taxon>
        <taxon>Pseudomonadota</taxon>
        <taxon>Gammaproteobacteria</taxon>
        <taxon>Pseudomonadales</taxon>
        <taxon>Marinobacteraceae</taxon>
        <taxon>Marinobacter</taxon>
    </lineage>
</organism>
<feature type="domain" description="Cytochrome c-552/4" evidence="5">
    <location>
        <begin position="199"/>
        <end position="237"/>
    </location>
</feature>
<dbReference type="PANTHER" id="PTHR35038:SF8">
    <property type="entry name" value="C-TYPE POLYHEME CYTOCHROME OMCC"/>
    <property type="match status" value="1"/>
</dbReference>
<dbReference type="EMBL" id="FNNE01000011">
    <property type="protein sequence ID" value="SDX60778.1"/>
    <property type="molecule type" value="Genomic_DNA"/>
</dbReference>
<dbReference type="SUPFAM" id="SSF48695">
    <property type="entry name" value="Multiheme cytochromes"/>
    <property type="match status" value="1"/>
</dbReference>
<dbReference type="Gene3D" id="1.25.40.10">
    <property type="entry name" value="Tetratricopeptide repeat domain"/>
    <property type="match status" value="1"/>
</dbReference>
<dbReference type="SMART" id="SM00028">
    <property type="entry name" value="TPR"/>
    <property type="match status" value="4"/>
</dbReference>
<keyword evidence="3" id="KW-0472">Membrane</keyword>
<evidence type="ECO:0000313" key="7">
    <source>
        <dbReference type="Proteomes" id="UP000199675"/>
    </source>
</evidence>
<dbReference type="Gene3D" id="1.10.1130.10">
    <property type="entry name" value="Flavocytochrome C3, Chain A"/>
    <property type="match status" value="2"/>
</dbReference>
<dbReference type="Gene3D" id="1.25.10.10">
    <property type="entry name" value="Leucine-rich Repeat Variant"/>
    <property type="match status" value="1"/>
</dbReference>
<keyword evidence="1" id="KW-0732">Signal</keyword>
<dbReference type="GO" id="GO:0016491">
    <property type="term" value="F:oxidoreductase activity"/>
    <property type="evidence" value="ECO:0007669"/>
    <property type="project" value="TreeGrafter"/>
</dbReference>
<feature type="transmembrane region" description="Helical" evidence="3">
    <location>
        <begin position="15"/>
        <end position="35"/>
    </location>
</feature>
<evidence type="ECO:0000256" key="1">
    <source>
        <dbReference type="ARBA" id="ARBA00022729"/>
    </source>
</evidence>
<feature type="domain" description="Cytochrome c-552/4" evidence="5">
    <location>
        <begin position="64"/>
        <end position="86"/>
    </location>
</feature>
<reference evidence="6 7" key="1">
    <citation type="submission" date="2016-10" db="EMBL/GenBank/DDBJ databases">
        <authorList>
            <person name="de Groot N.N."/>
        </authorList>
    </citation>
    <scope>NUCLEOTIDE SEQUENCE [LARGE SCALE GENOMIC DNA]</scope>
    <source>
        <strain evidence="6 7">CGMCC 1.7059</strain>
    </source>
</reference>
<name>A0A1H3D3S2_9GAMM</name>
<evidence type="ECO:0000256" key="2">
    <source>
        <dbReference type="PROSITE-ProRule" id="PRU00339"/>
    </source>
</evidence>
<keyword evidence="3" id="KW-1133">Transmembrane helix</keyword>
<keyword evidence="2" id="KW-0802">TPR repeat</keyword>
<proteinExistence type="predicted"/>
<evidence type="ECO:0000259" key="5">
    <source>
        <dbReference type="Pfam" id="PF13435"/>
    </source>
</evidence>